<dbReference type="Proteomes" id="UP000829758">
    <property type="component" value="Chromosome"/>
</dbReference>
<dbReference type="Gene3D" id="3.40.30.10">
    <property type="entry name" value="Glutaredoxin"/>
    <property type="match status" value="1"/>
</dbReference>
<evidence type="ECO:0000313" key="5">
    <source>
        <dbReference type="EMBL" id="UON91146.1"/>
    </source>
</evidence>
<dbReference type="PANTHER" id="PTHR45663">
    <property type="entry name" value="GEO12009P1"/>
    <property type="match status" value="1"/>
</dbReference>
<dbReference type="GO" id="GO:0005737">
    <property type="term" value="C:cytoplasm"/>
    <property type="evidence" value="ECO:0007669"/>
    <property type="project" value="TreeGrafter"/>
</dbReference>
<dbReference type="EMBL" id="JAJFZT010000009">
    <property type="protein sequence ID" value="MCC3273857.1"/>
    <property type="molecule type" value="Genomic_DNA"/>
</dbReference>
<keyword evidence="6" id="KW-1185">Reference proteome</keyword>
<organism evidence="4 7">
    <name type="scientific">Arthrobacter zhangbolii</name>
    <dbReference type="NCBI Taxonomy" id="2886936"/>
    <lineage>
        <taxon>Bacteria</taxon>
        <taxon>Bacillati</taxon>
        <taxon>Actinomycetota</taxon>
        <taxon>Actinomycetes</taxon>
        <taxon>Micrococcales</taxon>
        <taxon>Micrococcaceae</taxon>
        <taxon>Arthrobacter</taxon>
    </lineage>
</organism>
<evidence type="ECO:0000313" key="6">
    <source>
        <dbReference type="Proteomes" id="UP000829758"/>
    </source>
</evidence>
<feature type="domain" description="Thioredoxin" evidence="3">
    <location>
        <begin position="58"/>
        <end position="159"/>
    </location>
</feature>
<dbReference type="AlphaFoldDB" id="A0A9X1MAD4"/>
<dbReference type="PANTHER" id="PTHR45663:SF11">
    <property type="entry name" value="GEO12009P1"/>
    <property type="match status" value="1"/>
</dbReference>
<evidence type="ECO:0000313" key="7">
    <source>
        <dbReference type="Proteomes" id="UP001155145"/>
    </source>
</evidence>
<dbReference type="InterPro" id="IPR013766">
    <property type="entry name" value="Thioredoxin_domain"/>
</dbReference>
<evidence type="ECO:0000256" key="2">
    <source>
        <dbReference type="ARBA" id="ARBA00023284"/>
    </source>
</evidence>
<dbReference type="Pfam" id="PF14561">
    <property type="entry name" value="TPR_20"/>
    <property type="match status" value="1"/>
</dbReference>
<comment type="similarity">
    <text evidence="1">Belongs to the thioredoxin family.</text>
</comment>
<dbReference type="Proteomes" id="UP001155145">
    <property type="component" value="Unassembled WGS sequence"/>
</dbReference>
<dbReference type="EMBL" id="CP094984">
    <property type="protein sequence ID" value="UON91146.1"/>
    <property type="molecule type" value="Genomic_DNA"/>
</dbReference>
<evidence type="ECO:0000313" key="4">
    <source>
        <dbReference type="EMBL" id="MCC3273857.1"/>
    </source>
</evidence>
<dbReference type="CDD" id="cd02956">
    <property type="entry name" value="ybbN"/>
    <property type="match status" value="1"/>
</dbReference>
<keyword evidence="2" id="KW-0676">Redox-active center</keyword>
<dbReference type="InterPro" id="IPR036249">
    <property type="entry name" value="Thioredoxin-like_sf"/>
</dbReference>
<dbReference type="SUPFAM" id="SSF52833">
    <property type="entry name" value="Thioredoxin-like"/>
    <property type="match status" value="1"/>
</dbReference>
<dbReference type="Pfam" id="PF00085">
    <property type="entry name" value="Thioredoxin"/>
    <property type="match status" value="1"/>
</dbReference>
<evidence type="ECO:0000259" key="3">
    <source>
        <dbReference type="Pfam" id="PF00085"/>
    </source>
</evidence>
<dbReference type="GO" id="GO:0015035">
    <property type="term" value="F:protein-disulfide reductase activity"/>
    <property type="evidence" value="ECO:0007669"/>
    <property type="project" value="TreeGrafter"/>
</dbReference>
<name>A0A9X1MAD4_9MICC</name>
<sequence>MSTPNHRPSPAAPSSMNLRGAVDLSALKARSAAPPAAAPAAPAAPSGGNAPAAPSPFVVEVSEQTFPQIVQLSAEVPVVIDLYSRTNAESQNVSAVLAGIAAEENGRMLLARVDVDAYPQIAQAFQAIAVPTVAAVLKGQPVPMFDRALPEEQIRAVVAELLQVAAANGVNGSLDGAAPEDPAAEAPLPPLHQEAFDAINAEDYDGAAAAYRKALAEQPADAEAKAGLAQVELMIRLRGADAEAVRRAGADESDNVAAQLAVADLDIAGGHVDDAFRRIISLIGRVHGEERETARLRLLDLFEIVGVSDPRVTKARSALARALF</sequence>
<dbReference type="RefSeq" id="WP_227929500.1">
    <property type="nucleotide sequence ID" value="NZ_CP094984.1"/>
</dbReference>
<gene>
    <name evidence="4" type="ORF">LJ755_14100</name>
    <name evidence="5" type="ORF">MUK71_11050</name>
</gene>
<dbReference type="InterPro" id="IPR011990">
    <property type="entry name" value="TPR-like_helical_dom_sf"/>
</dbReference>
<accession>A0A9X1MAD4</accession>
<dbReference type="Gene3D" id="1.25.40.10">
    <property type="entry name" value="Tetratricopeptide repeat domain"/>
    <property type="match status" value="1"/>
</dbReference>
<evidence type="ECO:0000256" key="1">
    <source>
        <dbReference type="ARBA" id="ARBA00008987"/>
    </source>
</evidence>
<reference evidence="4" key="1">
    <citation type="submission" date="2021-10" db="EMBL/GenBank/DDBJ databases">
        <title>Novel species in genus Arthrobacter.</title>
        <authorList>
            <person name="Liu Y."/>
        </authorList>
    </citation>
    <scope>NUCLEOTIDE SEQUENCE</scope>
    <source>
        <strain evidence="6">zg-Y462</strain>
        <strain evidence="4">Zg-Y462</strain>
    </source>
</reference>
<proteinExistence type="inferred from homology"/>
<protein>
    <submittedName>
        <fullName evidence="4">Tetratricopeptide repeat protein</fullName>
    </submittedName>
</protein>
<dbReference type="GO" id="GO:0006950">
    <property type="term" value="P:response to stress"/>
    <property type="evidence" value="ECO:0007669"/>
    <property type="project" value="UniProtKB-ARBA"/>
</dbReference>